<dbReference type="GO" id="GO:0004888">
    <property type="term" value="F:transmembrane signaling receptor activity"/>
    <property type="evidence" value="ECO:0007669"/>
    <property type="project" value="InterPro"/>
</dbReference>
<feature type="non-terminal residue" evidence="2">
    <location>
        <position position="1"/>
    </location>
</feature>
<evidence type="ECO:0000313" key="2">
    <source>
        <dbReference type="EMBL" id="ESP00969.1"/>
    </source>
</evidence>
<keyword evidence="3" id="KW-1185">Reference proteome</keyword>
<dbReference type="KEGG" id="lgi:LOTGIDRAFT_67958"/>
<dbReference type="InterPro" id="IPR006202">
    <property type="entry name" value="Neur_chan_lig-bd"/>
</dbReference>
<evidence type="ECO:0000313" key="3">
    <source>
        <dbReference type="Proteomes" id="UP000030746"/>
    </source>
</evidence>
<dbReference type="HOGENOM" id="CLU_1932797_0_0_1"/>
<dbReference type="PANTHER" id="PTHR18945">
    <property type="entry name" value="NEUROTRANSMITTER GATED ION CHANNEL"/>
    <property type="match status" value="1"/>
</dbReference>
<dbReference type="OMA" id="RITWNDD"/>
<dbReference type="AlphaFoldDB" id="V4AAH6"/>
<dbReference type="GO" id="GO:0016020">
    <property type="term" value="C:membrane"/>
    <property type="evidence" value="ECO:0007669"/>
    <property type="project" value="InterPro"/>
</dbReference>
<protein>
    <recommendedName>
        <fullName evidence="1">Neurotransmitter-gated ion-channel ligand-binding domain-containing protein</fullName>
    </recommendedName>
</protein>
<dbReference type="STRING" id="225164.V4AAH6"/>
<accession>V4AAH6</accession>
<dbReference type="InterPro" id="IPR006201">
    <property type="entry name" value="Neur_channel"/>
</dbReference>
<dbReference type="InterPro" id="IPR036734">
    <property type="entry name" value="Neur_chan_lig-bd_sf"/>
</dbReference>
<feature type="non-terminal residue" evidence="2">
    <location>
        <position position="131"/>
    </location>
</feature>
<reference evidence="2 3" key="1">
    <citation type="journal article" date="2013" name="Nature">
        <title>Insights into bilaterian evolution from three spiralian genomes.</title>
        <authorList>
            <person name="Simakov O."/>
            <person name="Marletaz F."/>
            <person name="Cho S.J."/>
            <person name="Edsinger-Gonzales E."/>
            <person name="Havlak P."/>
            <person name="Hellsten U."/>
            <person name="Kuo D.H."/>
            <person name="Larsson T."/>
            <person name="Lv J."/>
            <person name="Arendt D."/>
            <person name="Savage R."/>
            <person name="Osoegawa K."/>
            <person name="de Jong P."/>
            <person name="Grimwood J."/>
            <person name="Chapman J.A."/>
            <person name="Shapiro H."/>
            <person name="Aerts A."/>
            <person name="Otillar R.P."/>
            <person name="Terry A.Y."/>
            <person name="Boore J.L."/>
            <person name="Grigoriev I.V."/>
            <person name="Lindberg D.R."/>
            <person name="Seaver E.C."/>
            <person name="Weisblat D.A."/>
            <person name="Putnam N.H."/>
            <person name="Rokhsar D.S."/>
        </authorList>
    </citation>
    <scope>NUCLEOTIDE SEQUENCE [LARGE SCALE GENOMIC DNA]</scope>
</reference>
<dbReference type="Proteomes" id="UP000030746">
    <property type="component" value="Unassembled WGS sequence"/>
</dbReference>
<sequence length="131" mass="15564">LFTNYSVDIRPVKNDQNAVNLDVKLKVDDAFLRGFVLTSRIHLKISWLDEILPWESGNYTNITYLHRKENELWTPRFQVWNSVSDGNFECYDKVVKIYNDGKVEFDCRSTFRVRCETTFVRFPFDGHDCEI</sequence>
<gene>
    <name evidence="2" type="ORF">LOTGIDRAFT_67958</name>
</gene>
<dbReference type="OrthoDB" id="6108060at2759"/>
<dbReference type="Gene3D" id="2.70.170.10">
    <property type="entry name" value="Neurotransmitter-gated ion-channel ligand-binding domain"/>
    <property type="match status" value="1"/>
</dbReference>
<dbReference type="GeneID" id="20251848"/>
<evidence type="ECO:0000259" key="1">
    <source>
        <dbReference type="Pfam" id="PF02931"/>
    </source>
</evidence>
<dbReference type="EMBL" id="KB200592">
    <property type="protein sequence ID" value="ESP00969.1"/>
    <property type="molecule type" value="Genomic_DNA"/>
</dbReference>
<dbReference type="RefSeq" id="XP_009048330.1">
    <property type="nucleotide sequence ID" value="XM_009050082.1"/>
</dbReference>
<dbReference type="CTD" id="20251848"/>
<feature type="domain" description="Neurotransmitter-gated ion-channel ligand-binding" evidence="1">
    <location>
        <begin position="1"/>
        <end position="131"/>
    </location>
</feature>
<dbReference type="SUPFAM" id="SSF63712">
    <property type="entry name" value="Nicotinic receptor ligand binding domain-like"/>
    <property type="match status" value="1"/>
</dbReference>
<organism evidence="2 3">
    <name type="scientific">Lottia gigantea</name>
    <name type="common">Giant owl limpet</name>
    <dbReference type="NCBI Taxonomy" id="225164"/>
    <lineage>
        <taxon>Eukaryota</taxon>
        <taxon>Metazoa</taxon>
        <taxon>Spiralia</taxon>
        <taxon>Lophotrochozoa</taxon>
        <taxon>Mollusca</taxon>
        <taxon>Gastropoda</taxon>
        <taxon>Patellogastropoda</taxon>
        <taxon>Lottioidea</taxon>
        <taxon>Lottiidae</taxon>
        <taxon>Lottia</taxon>
    </lineage>
</organism>
<dbReference type="GO" id="GO:0005230">
    <property type="term" value="F:extracellular ligand-gated monoatomic ion channel activity"/>
    <property type="evidence" value="ECO:0007669"/>
    <property type="project" value="InterPro"/>
</dbReference>
<dbReference type="Pfam" id="PF02931">
    <property type="entry name" value="Neur_chan_LBD"/>
    <property type="match status" value="1"/>
</dbReference>
<proteinExistence type="predicted"/>
<name>V4AAH6_LOTGI</name>